<dbReference type="Gene3D" id="3.90.780.10">
    <property type="entry name" value="5'-Nucleotidase, C-terminal domain"/>
    <property type="match status" value="1"/>
</dbReference>
<evidence type="ECO:0000256" key="2">
    <source>
        <dbReference type="RuleBase" id="RU362119"/>
    </source>
</evidence>
<evidence type="ECO:0000256" key="1">
    <source>
        <dbReference type="ARBA" id="ARBA00022729"/>
    </source>
</evidence>
<keyword evidence="2 5" id="KW-0378">Hydrolase</keyword>
<sequence>MSSMGLVSAGLALVAAPAGAAPASPVDVTILATNDFHGRIKANGAEAGAAAIATYVKNAKADATTGPNTVFAAAGDLIGASTFESFIAHDKPTIDALNEARLDVSAVGNHEFDKGYADLVDRVMKPYDATANPEGGAQWKYVGANLVEPNGADAIKASWTAELSNGTPETTDDVKVGFIGAVTEHLPELVSPAGIQGLQVTPIVQAVNAEAAALKSAGADAIVLLVHEGAPSTDCATMAGDPASDFGKIVTGVSADVNAIVSGHTHLAYDCDLAKPGGGTRPVVSAGQYGYNLNKLKLTIGTDGAVTTAHSLVPLTTKSGDTYTPIPETVPADPATKAIVDAAVAAAEVKGAAPLGKLGGAFYRASRPVVSGTGAEENRGGESTLGNLVAEAQRWATRSATTGSAQIAFMNPGGLRADMLGNNAGGYPAVLTYKQAANVQPFANTLVNMRLTGAQLRAVLEQQWQPAGASRPFLRLGVSQGFTYTYDPTTKKVTGMWLKKKQVEDATSYSVTVNSFLASGGDNFAAFKDGTGRRDTGQTDLEGMVGFMAAKGGGNGLPVSYKQRAVGVTLPTGAPKAYRAGDSLSFKVSSLAFTGPGDVQDKRVDVTLGKTKLGRAKVDNTVAAGATDDEAGTATVTVRVPGGVKCGVQQVKVTGVQTKTQVLVPVRFKGNRLDSKLTAKLHPKKVKVRQGRVQVRVKVRAAGAPAAGKVRVRAGHRPYVARLNKKGVATFRLLPFKQTGVKKVKVAFLRTNALKADHEVLTVRVVRR</sequence>
<keyword evidence="1 2" id="KW-0732">Signal</keyword>
<keyword evidence="2" id="KW-0547">Nucleotide-binding</keyword>
<dbReference type="PANTHER" id="PTHR11575">
    <property type="entry name" value="5'-NUCLEOTIDASE-RELATED"/>
    <property type="match status" value="1"/>
</dbReference>
<dbReference type="AlphaFoldDB" id="A0A7W4Z415"/>
<dbReference type="PANTHER" id="PTHR11575:SF24">
    <property type="entry name" value="5'-NUCLEOTIDASE"/>
    <property type="match status" value="1"/>
</dbReference>
<evidence type="ECO:0000259" key="3">
    <source>
        <dbReference type="Pfam" id="PF00149"/>
    </source>
</evidence>
<dbReference type="InterPro" id="IPR006179">
    <property type="entry name" value="5_nucleotidase/apyrase"/>
</dbReference>
<evidence type="ECO:0000259" key="4">
    <source>
        <dbReference type="Pfam" id="PF02872"/>
    </source>
</evidence>
<protein>
    <submittedName>
        <fullName evidence="5">5'-nucleotidase</fullName>
        <ecNumber evidence="5">3.1.3.5</ecNumber>
    </submittedName>
</protein>
<feature type="chain" id="PRO_5031591164" evidence="2">
    <location>
        <begin position="21"/>
        <end position="768"/>
    </location>
</feature>
<dbReference type="Gene3D" id="3.60.21.10">
    <property type="match status" value="1"/>
</dbReference>
<feature type="signal peptide" evidence="2">
    <location>
        <begin position="1"/>
        <end position="20"/>
    </location>
</feature>
<dbReference type="InterPro" id="IPR029052">
    <property type="entry name" value="Metallo-depent_PP-like"/>
</dbReference>
<reference evidence="5 6" key="1">
    <citation type="submission" date="2020-08" db="EMBL/GenBank/DDBJ databases">
        <title>Sequencing the genomes of 1000 actinobacteria strains.</title>
        <authorList>
            <person name="Klenk H.-P."/>
        </authorList>
    </citation>
    <scope>NUCLEOTIDE SEQUENCE [LARGE SCALE GENOMIC DNA]</scope>
    <source>
        <strain evidence="5 6">DSM 105498</strain>
    </source>
</reference>
<dbReference type="SUPFAM" id="SSF56300">
    <property type="entry name" value="Metallo-dependent phosphatases"/>
    <property type="match status" value="1"/>
</dbReference>
<dbReference type="GO" id="GO:0046872">
    <property type="term" value="F:metal ion binding"/>
    <property type="evidence" value="ECO:0007669"/>
    <property type="project" value="InterPro"/>
</dbReference>
<comment type="similarity">
    <text evidence="2">Belongs to the 5'-nucleotidase family.</text>
</comment>
<name>A0A7W4Z415_9ACTN</name>
<gene>
    <name evidence="5" type="ORF">FHU40_004122</name>
</gene>
<dbReference type="EC" id="3.1.3.5" evidence="5"/>
<keyword evidence="6" id="KW-1185">Reference proteome</keyword>
<evidence type="ECO:0000313" key="6">
    <source>
        <dbReference type="Proteomes" id="UP000589626"/>
    </source>
</evidence>
<dbReference type="GO" id="GO:0009166">
    <property type="term" value="P:nucleotide catabolic process"/>
    <property type="evidence" value="ECO:0007669"/>
    <property type="project" value="InterPro"/>
</dbReference>
<dbReference type="InterPro" id="IPR036907">
    <property type="entry name" value="5'-Nucleotdase_C_sf"/>
</dbReference>
<dbReference type="PRINTS" id="PR01607">
    <property type="entry name" value="APYRASEFAMLY"/>
</dbReference>
<dbReference type="PROSITE" id="PS00785">
    <property type="entry name" value="5_NUCLEOTIDASE_1"/>
    <property type="match status" value="1"/>
</dbReference>
<dbReference type="GO" id="GO:0008768">
    <property type="term" value="F:UDP-sugar diphosphatase activity"/>
    <property type="evidence" value="ECO:0007669"/>
    <property type="project" value="TreeGrafter"/>
</dbReference>
<proteinExistence type="inferred from homology"/>
<feature type="domain" description="5'-Nucleotidase C-terminal" evidence="4">
    <location>
        <begin position="374"/>
        <end position="529"/>
    </location>
</feature>
<dbReference type="GO" id="GO:0000166">
    <property type="term" value="F:nucleotide binding"/>
    <property type="evidence" value="ECO:0007669"/>
    <property type="project" value="UniProtKB-KW"/>
</dbReference>
<dbReference type="InterPro" id="IPR004843">
    <property type="entry name" value="Calcineurin-like_PHP"/>
</dbReference>
<dbReference type="Pfam" id="PF02872">
    <property type="entry name" value="5_nucleotid_C"/>
    <property type="match status" value="1"/>
</dbReference>
<dbReference type="Pfam" id="PF00149">
    <property type="entry name" value="Metallophos"/>
    <property type="match status" value="1"/>
</dbReference>
<evidence type="ECO:0000313" key="5">
    <source>
        <dbReference type="EMBL" id="MBB3044285.1"/>
    </source>
</evidence>
<dbReference type="Proteomes" id="UP000589626">
    <property type="component" value="Unassembled WGS sequence"/>
</dbReference>
<dbReference type="SUPFAM" id="SSF55816">
    <property type="entry name" value="5'-nucleotidase (syn. UDP-sugar hydrolase), C-terminal domain"/>
    <property type="match status" value="1"/>
</dbReference>
<dbReference type="InterPro" id="IPR006146">
    <property type="entry name" value="5'-Nucleotdase_CS"/>
</dbReference>
<feature type="domain" description="Calcineurin-like phosphoesterase" evidence="3">
    <location>
        <begin position="29"/>
        <end position="266"/>
    </location>
</feature>
<dbReference type="GO" id="GO:0030288">
    <property type="term" value="C:outer membrane-bounded periplasmic space"/>
    <property type="evidence" value="ECO:0007669"/>
    <property type="project" value="TreeGrafter"/>
</dbReference>
<dbReference type="GO" id="GO:0008253">
    <property type="term" value="F:5'-nucleotidase activity"/>
    <property type="evidence" value="ECO:0007669"/>
    <property type="project" value="UniProtKB-EC"/>
</dbReference>
<organism evidence="5 6">
    <name type="scientific">Nocardioides soli</name>
    <dbReference type="NCBI Taxonomy" id="1036020"/>
    <lineage>
        <taxon>Bacteria</taxon>
        <taxon>Bacillati</taxon>
        <taxon>Actinomycetota</taxon>
        <taxon>Actinomycetes</taxon>
        <taxon>Propionibacteriales</taxon>
        <taxon>Nocardioidaceae</taxon>
        <taxon>Nocardioides</taxon>
    </lineage>
</organism>
<comment type="caution">
    <text evidence="5">The sequence shown here is derived from an EMBL/GenBank/DDBJ whole genome shotgun (WGS) entry which is preliminary data.</text>
</comment>
<dbReference type="InterPro" id="IPR008334">
    <property type="entry name" value="5'-Nucleotdase_C"/>
</dbReference>
<accession>A0A7W4Z415</accession>
<dbReference type="EMBL" id="JACHWR010000003">
    <property type="protein sequence ID" value="MBB3044285.1"/>
    <property type="molecule type" value="Genomic_DNA"/>
</dbReference>